<dbReference type="AlphaFoldDB" id="A0AAD3CIL1"/>
<evidence type="ECO:0000313" key="1">
    <source>
        <dbReference type="EMBL" id="GFH46797.1"/>
    </source>
</evidence>
<proteinExistence type="predicted"/>
<sequence>MSVMKGEKAYYHNSNVGPIQFTKKQVLYKKSDYNEDDSIEFRNEEVGKAEAMKIVLKQQMEPFCDEQERLYKNGVQNDVLQDLTLHKLYFETSKIETGILTRRHLYADNDIEHVTTNIYDFDGERIRIEANGGTVRERKAMVAKLNYEARLLKAENPGMSKQSIIDYTKGIRDGFDYSATLQPLTPFSMDEQSQILRAQAMSSCKQLEEFKDKDPNNVFKRKVKNLFGEHGCIPTDFLQKAGELLDMPRYDEKLDRLHDNIYGKGNEQVKLENTEERVYFDHETEYDSE</sequence>
<evidence type="ECO:0000313" key="2">
    <source>
        <dbReference type="Proteomes" id="UP001054902"/>
    </source>
</evidence>
<protein>
    <submittedName>
        <fullName evidence="1">Uncharacterized protein</fullName>
    </submittedName>
</protein>
<reference evidence="1 2" key="1">
    <citation type="journal article" date="2021" name="Sci. Rep.">
        <title>The genome of the diatom Chaetoceros tenuissimus carries an ancient integrated fragment of an extant virus.</title>
        <authorList>
            <person name="Hongo Y."/>
            <person name="Kimura K."/>
            <person name="Takaki Y."/>
            <person name="Yoshida Y."/>
            <person name="Baba S."/>
            <person name="Kobayashi G."/>
            <person name="Nagasaki K."/>
            <person name="Hano T."/>
            <person name="Tomaru Y."/>
        </authorList>
    </citation>
    <scope>NUCLEOTIDE SEQUENCE [LARGE SCALE GENOMIC DNA]</scope>
    <source>
        <strain evidence="1 2">NIES-3715</strain>
    </source>
</reference>
<accession>A0AAD3CIL1</accession>
<dbReference type="EMBL" id="BLLK01000022">
    <property type="protein sequence ID" value="GFH46797.1"/>
    <property type="molecule type" value="Genomic_DNA"/>
</dbReference>
<keyword evidence="2" id="KW-1185">Reference proteome</keyword>
<organism evidence="1 2">
    <name type="scientific">Chaetoceros tenuissimus</name>
    <dbReference type="NCBI Taxonomy" id="426638"/>
    <lineage>
        <taxon>Eukaryota</taxon>
        <taxon>Sar</taxon>
        <taxon>Stramenopiles</taxon>
        <taxon>Ochrophyta</taxon>
        <taxon>Bacillariophyta</taxon>
        <taxon>Coscinodiscophyceae</taxon>
        <taxon>Chaetocerotophycidae</taxon>
        <taxon>Chaetocerotales</taxon>
        <taxon>Chaetocerotaceae</taxon>
        <taxon>Chaetoceros</taxon>
    </lineage>
</organism>
<dbReference type="Proteomes" id="UP001054902">
    <property type="component" value="Unassembled WGS sequence"/>
</dbReference>
<name>A0AAD3CIL1_9STRA</name>
<gene>
    <name evidence="1" type="ORF">CTEN210_03271</name>
</gene>
<comment type="caution">
    <text evidence="1">The sequence shown here is derived from an EMBL/GenBank/DDBJ whole genome shotgun (WGS) entry which is preliminary data.</text>
</comment>